<dbReference type="InterPro" id="IPR057750">
    <property type="entry name" value="TRIM2/3_C"/>
</dbReference>
<feature type="repeat" description="NHL" evidence="12">
    <location>
        <begin position="481"/>
        <end position="522"/>
    </location>
</feature>
<dbReference type="PROSITE" id="PS51125">
    <property type="entry name" value="NHL"/>
    <property type="match status" value="6"/>
</dbReference>
<dbReference type="PROSITE" id="PS50194">
    <property type="entry name" value="FILAMIN_REPEAT"/>
    <property type="match status" value="1"/>
</dbReference>
<dbReference type="InterPro" id="IPR013783">
    <property type="entry name" value="Ig-like_fold"/>
</dbReference>
<evidence type="ECO:0000256" key="6">
    <source>
        <dbReference type="ARBA" id="ARBA00022723"/>
    </source>
</evidence>
<evidence type="ECO:0000313" key="17">
    <source>
        <dbReference type="Proteomes" id="UP001148018"/>
    </source>
</evidence>
<evidence type="ECO:0000256" key="7">
    <source>
        <dbReference type="ARBA" id="ARBA00022737"/>
    </source>
</evidence>
<dbReference type="FunFam" id="2.120.10.30:FF:000007">
    <property type="entry name" value="Putative tripartite motif-containing protein 2"/>
    <property type="match status" value="1"/>
</dbReference>
<evidence type="ECO:0000256" key="12">
    <source>
        <dbReference type="PROSITE-ProRule" id="PRU00504"/>
    </source>
</evidence>
<dbReference type="InterPro" id="IPR011042">
    <property type="entry name" value="6-blade_b-propeller_TolB-like"/>
</dbReference>
<dbReference type="SMART" id="SM00502">
    <property type="entry name" value="BBC"/>
    <property type="match status" value="1"/>
</dbReference>
<proteinExistence type="inferred from homology"/>
<feature type="compositionally biased region" description="Low complexity" evidence="14">
    <location>
        <begin position="330"/>
        <end position="350"/>
    </location>
</feature>
<dbReference type="SUPFAM" id="SSF101898">
    <property type="entry name" value="NHL repeat"/>
    <property type="match status" value="1"/>
</dbReference>
<feature type="repeat" description="NHL" evidence="12">
    <location>
        <begin position="573"/>
        <end position="602"/>
    </location>
</feature>
<accession>A0A9Q0DBE7</accession>
<dbReference type="GO" id="GO:0008270">
    <property type="term" value="F:zinc ion binding"/>
    <property type="evidence" value="ECO:0007669"/>
    <property type="project" value="UniProtKB-KW"/>
</dbReference>
<dbReference type="SUPFAM" id="SSF81296">
    <property type="entry name" value="E set domains"/>
    <property type="match status" value="1"/>
</dbReference>
<keyword evidence="13" id="KW-0175">Coiled coil</keyword>
<keyword evidence="8 10" id="KW-0863">Zinc-finger</keyword>
<sequence>MDKHQPSPESSSEECTVLEAPPPDPNSCLLHTGKVVELYCRECACAVCEDCICGDHEGHPTSPIRQALELQRTTLQDRLESAKARLPQISDTLSLVKEILQQLTNQRASIEEDIQSSFEDLHKQLDVRKSVLMMELEVTYGLKQKVLQAQVDSLLRGEGEIQDSCGQTEETLAGEASAASLQAEQGLAERLEELTNQGLPCHPEENDQLDLILETDGLRKSIHNLGAVLSTSAVASQSEAMGAGLEQCIVGQPASVTIVTRDKSGGACRNGSMVDGDILDHKNGTYEFVYTLPTEGHFSLALRLYDQHIKGSPFKLTVSRPSDTDPEVSSPPTTTATSSAANATPSTGSSEGAKRRGKSPGQKKKASKRASSALGTPRRKTLNPIEDDLIYRIGSKGRNRGEFTNLQGVAASSTGKILIADSNNQCVQIFSNEGEFKSRFGVRGRSPGQLQRPTGVAVHPSGDIIIADYDNKWVSIFTSDGKFKAKLGSSRLMGPKGVTVDHNGHVIVVDNKSCTVFIFQPTGKLISKFGSRGNGDKQFAGPHFAAVNNNNEIIVTDFHNHSVKVFTPDGELVLKFGSNGEGNGQFNAPTGVAVDTNGNIIVFDGSGSFLSYINTSADPLYGPQGLALTSAGHVVVADSGNHCFKVYRYLQ</sequence>
<evidence type="ECO:0000256" key="9">
    <source>
        <dbReference type="ARBA" id="ARBA00022833"/>
    </source>
</evidence>
<dbReference type="EC" id="2.3.2.27" evidence="3"/>
<dbReference type="Gene3D" id="3.30.160.60">
    <property type="entry name" value="Classic Zinc Finger"/>
    <property type="match status" value="1"/>
</dbReference>
<evidence type="ECO:0000256" key="10">
    <source>
        <dbReference type="PROSITE-ProRule" id="PRU00024"/>
    </source>
</evidence>
<dbReference type="InterPro" id="IPR001258">
    <property type="entry name" value="NHL_repeat"/>
</dbReference>
<feature type="repeat" description="NHL" evidence="12">
    <location>
        <begin position="607"/>
        <end position="650"/>
    </location>
</feature>
<feature type="repeat" description="NHL" evidence="12">
    <location>
        <begin position="392"/>
        <end position="433"/>
    </location>
</feature>
<feature type="coiled-coil region" evidence="13">
    <location>
        <begin position="65"/>
        <end position="120"/>
    </location>
</feature>
<keyword evidence="6" id="KW-0479">Metal-binding</keyword>
<comment type="caution">
    <text evidence="16">The sequence shown here is derived from an EMBL/GenBank/DDBJ whole genome shotgun (WGS) entry which is preliminary data.</text>
</comment>
<evidence type="ECO:0000313" key="16">
    <source>
        <dbReference type="EMBL" id="KAJ3585420.1"/>
    </source>
</evidence>
<dbReference type="Pfam" id="PF00630">
    <property type="entry name" value="Filamin"/>
    <property type="match status" value="1"/>
</dbReference>
<name>A0A9Q0DBE7_9TELE</name>
<feature type="region of interest" description="Disordered" evidence="14">
    <location>
        <begin position="1"/>
        <end position="21"/>
    </location>
</feature>
<keyword evidence="5" id="KW-0808">Transferase</keyword>
<dbReference type="SUPFAM" id="SSF57845">
    <property type="entry name" value="B-box zinc-binding domain"/>
    <property type="match status" value="1"/>
</dbReference>
<feature type="compositionally biased region" description="Basic residues" evidence="14">
    <location>
        <begin position="355"/>
        <end position="368"/>
    </location>
</feature>
<keyword evidence="17" id="KW-1185">Reference proteome</keyword>
<dbReference type="Gene3D" id="2.120.10.30">
    <property type="entry name" value="TolB, C-terminal domain"/>
    <property type="match status" value="2"/>
</dbReference>
<dbReference type="Pfam" id="PF00643">
    <property type="entry name" value="zf-B_box"/>
    <property type="match status" value="1"/>
</dbReference>
<dbReference type="SMART" id="SM00557">
    <property type="entry name" value="IG_FLMN"/>
    <property type="match status" value="1"/>
</dbReference>
<keyword evidence="7" id="KW-0677">Repeat</keyword>
<dbReference type="InterPro" id="IPR001298">
    <property type="entry name" value="Filamin/ABP280_rpt"/>
</dbReference>
<dbReference type="GO" id="GO:0000209">
    <property type="term" value="P:protein polyubiquitination"/>
    <property type="evidence" value="ECO:0007669"/>
    <property type="project" value="TreeGrafter"/>
</dbReference>
<feature type="region of interest" description="Disordered" evidence="14">
    <location>
        <begin position="315"/>
        <end position="381"/>
    </location>
</feature>
<dbReference type="GO" id="GO:0043161">
    <property type="term" value="P:proteasome-mediated ubiquitin-dependent protein catabolic process"/>
    <property type="evidence" value="ECO:0007669"/>
    <property type="project" value="TreeGrafter"/>
</dbReference>
<feature type="repeat" description="NHL" evidence="12">
    <location>
        <begin position="526"/>
        <end position="569"/>
    </location>
</feature>
<reference evidence="16" key="1">
    <citation type="submission" date="2022-07" db="EMBL/GenBank/DDBJ databases">
        <title>Chromosome-level genome of Muraenolepis orangiensis.</title>
        <authorList>
            <person name="Kim J."/>
        </authorList>
    </citation>
    <scope>NUCLEOTIDE SEQUENCE</scope>
    <source>
        <strain evidence="16">KU_S4_2022</strain>
        <tissue evidence="16">Muscle</tissue>
    </source>
</reference>
<dbReference type="EMBL" id="JANIIK010000118">
    <property type="protein sequence ID" value="KAJ3585420.1"/>
    <property type="molecule type" value="Genomic_DNA"/>
</dbReference>
<feature type="repeat" description="Filamin" evidence="11">
    <location>
        <begin position="230"/>
        <end position="318"/>
    </location>
</feature>
<dbReference type="InterPro" id="IPR003649">
    <property type="entry name" value="Bbox_C"/>
</dbReference>
<dbReference type="InterPro" id="IPR017868">
    <property type="entry name" value="Filamin/ABP280_repeat-like"/>
</dbReference>
<evidence type="ECO:0000256" key="1">
    <source>
        <dbReference type="ARBA" id="ARBA00000900"/>
    </source>
</evidence>
<dbReference type="InterPro" id="IPR000315">
    <property type="entry name" value="Znf_B-box"/>
</dbReference>
<dbReference type="InterPro" id="IPR050952">
    <property type="entry name" value="TRIM-NHL_E3_ligases"/>
</dbReference>
<dbReference type="Pfam" id="PF01436">
    <property type="entry name" value="NHL"/>
    <property type="match status" value="5"/>
</dbReference>
<evidence type="ECO:0000256" key="13">
    <source>
        <dbReference type="SAM" id="Coils"/>
    </source>
</evidence>
<protein>
    <recommendedName>
        <fullName evidence="3">RING-type E3 ubiquitin transferase</fullName>
        <ecNumber evidence="3">2.3.2.27</ecNumber>
    </recommendedName>
</protein>
<evidence type="ECO:0000256" key="2">
    <source>
        <dbReference type="ARBA" id="ARBA00008518"/>
    </source>
</evidence>
<evidence type="ECO:0000256" key="3">
    <source>
        <dbReference type="ARBA" id="ARBA00012483"/>
    </source>
</evidence>
<dbReference type="PROSITE" id="PS50119">
    <property type="entry name" value="ZF_BBOX"/>
    <property type="match status" value="1"/>
</dbReference>
<organism evidence="16 17">
    <name type="scientific">Muraenolepis orangiensis</name>
    <name type="common">Patagonian moray cod</name>
    <dbReference type="NCBI Taxonomy" id="630683"/>
    <lineage>
        <taxon>Eukaryota</taxon>
        <taxon>Metazoa</taxon>
        <taxon>Chordata</taxon>
        <taxon>Craniata</taxon>
        <taxon>Vertebrata</taxon>
        <taxon>Euteleostomi</taxon>
        <taxon>Actinopterygii</taxon>
        <taxon>Neopterygii</taxon>
        <taxon>Teleostei</taxon>
        <taxon>Neoteleostei</taxon>
        <taxon>Acanthomorphata</taxon>
        <taxon>Zeiogadaria</taxon>
        <taxon>Gadariae</taxon>
        <taxon>Gadiformes</taxon>
        <taxon>Muraenolepidoidei</taxon>
        <taxon>Muraenolepididae</taxon>
        <taxon>Muraenolepis</taxon>
    </lineage>
</organism>
<evidence type="ECO:0000256" key="8">
    <source>
        <dbReference type="ARBA" id="ARBA00022771"/>
    </source>
</evidence>
<evidence type="ECO:0000259" key="15">
    <source>
        <dbReference type="PROSITE" id="PS50119"/>
    </source>
</evidence>
<evidence type="ECO:0000256" key="14">
    <source>
        <dbReference type="SAM" id="MobiDB-lite"/>
    </source>
</evidence>
<dbReference type="AlphaFoldDB" id="A0A9Q0DBE7"/>
<dbReference type="CDD" id="cd14960">
    <property type="entry name" value="NHL_TRIM2_like"/>
    <property type="match status" value="1"/>
</dbReference>
<comment type="similarity">
    <text evidence="2">Belongs to the TRIM/RBCC family.</text>
</comment>
<dbReference type="OrthoDB" id="342730at2759"/>
<dbReference type="Proteomes" id="UP001148018">
    <property type="component" value="Unassembled WGS sequence"/>
</dbReference>
<keyword evidence="4" id="KW-0597">Phosphoprotein</keyword>
<dbReference type="PANTHER" id="PTHR24104">
    <property type="entry name" value="E3 UBIQUITIN-PROTEIN LIGASE NHLRC1-RELATED"/>
    <property type="match status" value="1"/>
</dbReference>
<dbReference type="GO" id="GO:0061630">
    <property type="term" value="F:ubiquitin protein ligase activity"/>
    <property type="evidence" value="ECO:0007669"/>
    <property type="project" value="UniProtKB-EC"/>
</dbReference>
<evidence type="ECO:0000256" key="5">
    <source>
        <dbReference type="ARBA" id="ARBA00022679"/>
    </source>
</evidence>
<feature type="repeat" description="NHL" evidence="12">
    <location>
        <begin position="437"/>
        <end position="480"/>
    </location>
</feature>
<dbReference type="GO" id="GO:0007399">
    <property type="term" value="P:nervous system development"/>
    <property type="evidence" value="ECO:0007669"/>
    <property type="project" value="UniProtKB-ARBA"/>
</dbReference>
<keyword evidence="9" id="KW-0862">Zinc</keyword>
<evidence type="ECO:0000256" key="11">
    <source>
        <dbReference type="PROSITE-ProRule" id="PRU00087"/>
    </source>
</evidence>
<gene>
    <name evidence="16" type="ORF">NHX12_014139</name>
</gene>
<dbReference type="PANTHER" id="PTHR24104:SF23">
    <property type="entry name" value="RING-TYPE E3 UBIQUITIN TRANSFERASE"/>
    <property type="match status" value="1"/>
</dbReference>
<dbReference type="Gene3D" id="2.60.40.10">
    <property type="entry name" value="Immunoglobulins"/>
    <property type="match status" value="1"/>
</dbReference>
<dbReference type="InterPro" id="IPR014756">
    <property type="entry name" value="Ig_E-set"/>
</dbReference>
<evidence type="ECO:0000256" key="4">
    <source>
        <dbReference type="ARBA" id="ARBA00022553"/>
    </source>
</evidence>
<comment type="catalytic activity">
    <reaction evidence="1">
        <text>S-ubiquitinyl-[E2 ubiquitin-conjugating enzyme]-L-cysteine + [acceptor protein]-L-lysine = [E2 ubiquitin-conjugating enzyme]-L-cysteine + N(6)-ubiquitinyl-[acceptor protein]-L-lysine.</text>
        <dbReference type="EC" id="2.3.2.27"/>
    </reaction>
</comment>
<feature type="domain" description="B box-type" evidence="15">
    <location>
        <begin position="23"/>
        <end position="64"/>
    </location>
</feature>